<evidence type="ECO:0000256" key="5">
    <source>
        <dbReference type="ARBA" id="ARBA00023242"/>
    </source>
</evidence>
<dbReference type="AlphaFoldDB" id="A0A3E2H7F3"/>
<evidence type="ECO:0000256" key="1">
    <source>
        <dbReference type="ARBA" id="ARBA00022833"/>
    </source>
</evidence>
<sequence length="638" mass="72251">MDQGTNQRSTERERELELEQASIVVSTPLASADVSSPNHGISMAEDNMSSDLSEISETSPVPSLFDPSLDRDIDAVAEEDSMLQTCQQMSNSGSDTSSTMSADWQHQRVQELIEYHDGISSVTILSDIFAKNRPKRLVRIRLKDSRSQSGLLEGNGLSQPDEEDMNHLQRKGAFTLPDHSVCDKFLKLYFDCVYPYTPILNRSEFMKNFHQGTYMPFLMQCMLANTIVYASPELLQEAGFLDSGSAQKIVFARAKLLFDYSVERSQLALLQGSIMLSSLQFSVSSGCDYRFWHCNAIRLATQMGLHRNGAAGDLSQSTRKLLRRIWWVLYCRDVILAISGLENDDWDEYQNTSLAEIPRLQKLYVIENCRLSRICAQFLHAFRTPGMIPAVTAARDLESALSAWRSSIPDEIRMDSIEDWSFSNVWALVLMAMSYRFECIFYRDLKKRSRLDNRELAMQHERKQLNAMLHLDNVLEQIMLHNLTGFCPLSVAFCASTVVALHIETAITATAGSSRKLISRNRIQNGLAYLQIVSTNWISTKWMLRMFDVVLSRTSLSNVSSIDASYSDVRPTSPPRRDGDPMNNPISNNANNERPVNDLVFDEYNDEADIDIFGMLVDKDLYEWLPDTAQLDLFAAIG</sequence>
<gene>
    <name evidence="8" type="ORF">B7463_g7038</name>
</gene>
<dbReference type="Proteomes" id="UP000258309">
    <property type="component" value="Unassembled WGS sequence"/>
</dbReference>
<dbReference type="InterPro" id="IPR007219">
    <property type="entry name" value="XnlR_reg_dom"/>
</dbReference>
<feature type="non-terminal residue" evidence="8">
    <location>
        <position position="1"/>
    </location>
</feature>
<dbReference type="GO" id="GO:0006351">
    <property type="term" value="P:DNA-templated transcription"/>
    <property type="evidence" value="ECO:0007669"/>
    <property type="project" value="InterPro"/>
</dbReference>
<dbReference type="GO" id="GO:0008270">
    <property type="term" value="F:zinc ion binding"/>
    <property type="evidence" value="ECO:0007669"/>
    <property type="project" value="InterPro"/>
</dbReference>
<accession>A0A3E2H7F3</accession>
<dbReference type="PANTHER" id="PTHR47171">
    <property type="entry name" value="FARA-RELATED"/>
    <property type="match status" value="1"/>
</dbReference>
<evidence type="ECO:0000259" key="7">
    <source>
        <dbReference type="Pfam" id="PF04082"/>
    </source>
</evidence>
<feature type="compositionally biased region" description="Low complexity" evidence="6">
    <location>
        <begin position="583"/>
        <end position="592"/>
    </location>
</feature>
<name>A0A3E2H7F3_SCYLI</name>
<feature type="non-terminal residue" evidence="8">
    <location>
        <position position="638"/>
    </location>
</feature>
<dbReference type="OMA" id="GRAMAYD"/>
<dbReference type="GO" id="GO:0003677">
    <property type="term" value="F:DNA binding"/>
    <property type="evidence" value="ECO:0007669"/>
    <property type="project" value="UniProtKB-KW"/>
</dbReference>
<dbReference type="InterPro" id="IPR052073">
    <property type="entry name" value="Amide_Lactam_Regulators"/>
</dbReference>
<protein>
    <recommendedName>
        <fullName evidence="7">Xylanolytic transcriptional activator regulatory domain-containing protein</fullName>
    </recommendedName>
</protein>
<evidence type="ECO:0000256" key="4">
    <source>
        <dbReference type="ARBA" id="ARBA00023163"/>
    </source>
</evidence>
<reference evidence="8 9" key="1">
    <citation type="submission" date="2018-05" db="EMBL/GenBank/DDBJ databases">
        <title>Draft genome sequence of Scytalidium lignicola DSM 105466, a ubiquitous saprotrophic fungus.</title>
        <authorList>
            <person name="Buettner E."/>
            <person name="Gebauer A.M."/>
            <person name="Hofrichter M."/>
            <person name="Liers C."/>
            <person name="Kellner H."/>
        </authorList>
    </citation>
    <scope>NUCLEOTIDE SEQUENCE [LARGE SCALE GENOMIC DNA]</scope>
    <source>
        <strain evidence="8 9">DSM 105466</strain>
    </source>
</reference>
<dbReference type="PANTHER" id="PTHR47171:SF3">
    <property type="entry name" value="FARA-RELATED"/>
    <property type="match status" value="1"/>
</dbReference>
<keyword evidence="1" id="KW-0862">Zinc</keyword>
<feature type="domain" description="Xylanolytic transcriptional activator regulatory" evidence="7">
    <location>
        <begin position="186"/>
        <end position="338"/>
    </location>
</feature>
<evidence type="ECO:0000313" key="9">
    <source>
        <dbReference type="Proteomes" id="UP000258309"/>
    </source>
</evidence>
<dbReference type="EMBL" id="NCSJ02000133">
    <property type="protein sequence ID" value="RFU29310.1"/>
    <property type="molecule type" value="Genomic_DNA"/>
</dbReference>
<evidence type="ECO:0000256" key="6">
    <source>
        <dbReference type="SAM" id="MobiDB-lite"/>
    </source>
</evidence>
<keyword evidence="2" id="KW-0805">Transcription regulation</keyword>
<keyword evidence="3" id="KW-0238">DNA-binding</keyword>
<evidence type="ECO:0000313" key="8">
    <source>
        <dbReference type="EMBL" id="RFU29310.1"/>
    </source>
</evidence>
<organism evidence="8 9">
    <name type="scientific">Scytalidium lignicola</name>
    <name type="common">Hyphomycete</name>
    <dbReference type="NCBI Taxonomy" id="5539"/>
    <lineage>
        <taxon>Eukaryota</taxon>
        <taxon>Fungi</taxon>
        <taxon>Dikarya</taxon>
        <taxon>Ascomycota</taxon>
        <taxon>Pezizomycotina</taxon>
        <taxon>Leotiomycetes</taxon>
        <taxon>Leotiomycetes incertae sedis</taxon>
        <taxon>Scytalidium</taxon>
    </lineage>
</organism>
<comment type="caution">
    <text evidence="8">The sequence shown here is derived from an EMBL/GenBank/DDBJ whole genome shotgun (WGS) entry which is preliminary data.</text>
</comment>
<dbReference type="OrthoDB" id="5121955at2759"/>
<dbReference type="CDD" id="cd12148">
    <property type="entry name" value="fungal_TF_MHR"/>
    <property type="match status" value="1"/>
</dbReference>
<proteinExistence type="predicted"/>
<keyword evidence="5" id="KW-0539">Nucleus</keyword>
<evidence type="ECO:0000256" key="2">
    <source>
        <dbReference type="ARBA" id="ARBA00023015"/>
    </source>
</evidence>
<evidence type="ECO:0000256" key="3">
    <source>
        <dbReference type="ARBA" id="ARBA00023125"/>
    </source>
</evidence>
<keyword evidence="9" id="KW-1185">Reference proteome</keyword>
<keyword evidence="4" id="KW-0804">Transcription</keyword>
<feature type="region of interest" description="Disordered" evidence="6">
    <location>
        <begin position="565"/>
        <end position="594"/>
    </location>
</feature>
<dbReference type="Pfam" id="PF04082">
    <property type="entry name" value="Fungal_trans"/>
    <property type="match status" value="1"/>
</dbReference>